<reference evidence="2 3" key="1">
    <citation type="submission" date="2008-07" db="EMBL/GenBank/DDBJ databases">
        <authorList>
            <person name="El-Sayed N."/>
            <person name="Caler E."/>
            <person name="Inman J."/>
            <person name="Amedeo P."/>
            <person name="Hass B."/>
            <person name="Wortman J."/>
        </authorList>
    </citation>
    <scope>NUCLEOTIDE SEQUENCE [LARGE SCALE GENOMIC DNA]</scope>
    <source>
        <strain evidence="2">ATCC 50983</strain>
        <strain evidence="3">ATCC 50983 / TXsc</strain>
    </source>
</reference>
<evidence type="ECO:0000313" key="2">
    <source>
        <dbReference type="EMBL" id="EER06258.1"/>
    </source>
</evidence>
<dbReference type="GeneID" id="9065220"/>
<proteinExistence type="predicted"/>
<protein>
    <submittedName>
        <fullName evidence="2">Uncharacterized protein</fullName>
    </submittedName>
</protein>
<dbReference type="OMA" id="MAITDEW"/>
<evidence type="ECO:0000313" key="3">
    <source>
        <dbReference type="Proteomes" id="UP000007800"/>
    </source>
</evidence>
<dbReference type="RefSeq" id="XP_002774442.1">
    <property type="nucleotide sequence ID" value="XM_002774396.1"/>
</dbReference>
<evidence type="ECO:0000313" key="1">
    <source>
        <dbReference type="EMBL" id="EEQ97749.1"/>
    </source>
</evidence>
<dbReference type="Proteomes" id="UP000007800">
    <property type="component" value="Unassembled WGS sequence"/>
</dbReference>
<sequence length="227" mass="25112">METIVRVGRDVSHVCVHDDVVYYADGKIKQLRRWSIRDSAELSSLNLPGSLAMLCSLPSGVFVVLSNTNRVYRLQPPSYSWLYQLEFDGPLLSFDTTTMDEDYFLYIPDHLIGDRPVGEVCLTTVSSDVLITTIAGATAARFVPNTDAFASVCCLFADELSCTVCLVDLIRQTTLSYSTPFMGWDVWSMAITDEWQVLVVVEESEDGVGGPNFSPGPFNAVTLRCNP</sequence>
<organism evidence="3">
    <name type="scientific">Perkinsus marinus (strain ATCC 50983 / TXsc)</name>
    <dbReference type="NCBI Taxonomy" id="423536"/>
    <lineage>
        <taxon>Eukaryota</taxon>
        <taxon>Sar</taxon>
        <taxon>Alveolata</taxon>
        <taxon>Perkinsozoa</taxon>
        <taxon>Perkinsea</taxon>
        <taxon>Perkinsida</taxon>
        <taxon>Perkinsidae</taxon>
        <taxon>Perkinsus</taxon>
    </lineage>
</organism>
<dbReference type="OrthoDB" id="428204at2759"/>
<dbReference type="SUPFAM" id="SSF50998">
    <property type="entry name" value="Quinoprotein alcohol dehydrogenase-like"/>
    <property type="match status" value="1"/>
</dbReference>
<dbReference type="InterPro" id="IPR011047">
    <property type="entry name" value="Quinoprotein_ADH-like_sf"/>
</dbReference>
<keyword evidence="3" id="KW-1185">Reference proteome</keyword>
<dbReference type="GeneID" id="9037129"/>
<dbReference type="RefSeq" id="XP_002765032.1">
    <property type="nucleotide sequence ID" value="XM_002764986.1"/>
</dbReference>
<gene>
    <name evidence="1" type="ORF">Pmar_PMAR004488</name>
    <name evidence="2" type="ORF">Pmar_PMAR006023</name>
</gene>
<dbReference type="EMBL" id="GG680729">
    <property type="protein sequence ID" value="EER06258.1"/>
    <property type="molecule type" value="Genomic_DNA"/>
</dbReference>
<name>C5LA02_PERM5</name>
<dbReference type="AlphaFoldDB" id="C5LA02"/>
<accession>C5LA02</accession>
<dbReference type="EMBL" id="GG686971">
    <property type="protein sequence ID" value="EEQ97749.1"/>
    <property type="molecule type" value="Genomic_DNA"/>
</dbReference>